<dbReference type="GO" id="GO:0047355">
    <property type="term" value="F:CDP-glycerol glycerophosphotransferase activity"/>
    <property type="evidence" value="ECO:0007669"/>
    <property type="project" value="InterPro"/>
</dbReference>
<dbReference type="GO" id="GO:0016020">
    <property type="term" value="C:membrane"/>
    <property type="evidence" value="ECO:0007669"/>
    <property type="project" value="InterPro"/>
</dbReference>
<dbReference type="EMBL" id="JACOPH010000001">
    <property type="protein sequence ID" value="MBC5713094.1"/>
    <property type="molecule type" value="Genomic_DNA"/>
</dbReference>
<dbReference type="InterPro" id="IPR007554">
    <property type="entry name" value="Glycerophosphate_synth"/>
</dbReference>
<dbReference type="InterPro" id="IPR043148">
    <property type="entry name" value="TagF_C"/>
</dbReference>
<dbReference type="AlphaFoldDB" id="A0A923RUC7"/>
<dbReference type="Pfam" id="PF04464">
    <property type="entry name" value="Glyphos_transf"/>
    <property type="match status" value="1"/>
</dbReference>
<dbReference type="SUPFAM" id="SSF53756">
    <property type="entry name" value="UDP-Glycosyltransferase/glycogen phosphorylase"/>
    <property type="match status" value="1"/>
</dbReference>
<keyword evidence="2" id="KW-1185">Reference proteome</keyword>
<comment type="caution">
    <text evidence="1">The sequence shown here is derived from an EMBL/GenBank/DDBJ whole genome shotgun (WGS) entry which is preliminary data.</text>
</comment>
<dbReference type="Proteomes" id="UP000606720">
    <property type="component" value="Unassembled WGS sequence"/>
</dbReference>
<reference evidence="1" key="1">
    <citation type="submission" date="2020-08" db="EMBL/GenBank/DDBJ databases">
        <title>Genome public.</title>
        <authorList>
            <person name="Liu C."/>
            <person name="Sun Q."/>
        </authorList>
    </citation>
    <scope>NUCLEOTIDE SEQUENCE</scope>
    <source>
        <strain evidence="1">BX1005</strain>
    </source>
</reference>
<proteinExistence type="predicted"/>
<accession>A0A923RUC7</accession>
<sequence length="627" mass="72365">MNNLSPKDEMIQLIQQCILAKDFMSAAECLEIYKQSFGADNFFSSCQISITPVTAIYILSEDELKPDLTDMISTDIHVNLSVIYMHEKNLMEEFLNCLPSIESEYLCFYDSKHHYEKNRIAILLSMMTKITSVNGIMHARNFIDNSDTVLAHPDYMYKATLDNKIFNGAELLRYSAMNNINLYGDLSTVFLSTAYVKQLSFSHPDVTASMQYLVFLYQLLWSAKIAYTYLPLSSSIVVEYSDSTQSISDYVDFLKLYYSENDISRISKTLTDFTVTEHFVSCKKEITFFYTDMGEYYNLKPIADMAESRGYKINFTKDIHQNAEIGVYCQHICYPENSKFSLILLHDLAQGHNRWPAFWELERWDKFDIGIVPGHSWANLWSACAFQYYTNPRCGAYELGYPKSSLLSSCDLSERIRTLKEQLHLKYDFSILYAPSWENDGKEDDFVKALSSLKVNLLIKQSHWNRKYSNIIQNIKEMRNLHEGKFDNVYYIEPEESIMTALAMSDLVVSDESSVMAEALMFDVPSIAVTDWLIPDTTPSRHASVPMDYVIKCKKLELQDCVQRFLSSPENYDSIIENRKLLFSNAEHCCSDILDAIEYYTAADSDASKVFLDKRLSSKYSICSMWN</sequence>
<gene>
    <name evidence="1" type="ORF">H8S17_02515</name>
</gene>
<evidence type="ECO:0000313" key="1">
    <source>
        <dbReference type="EMBL" id="MBC5713094.1"/>
    </source>
</evidence>
<dbReference type="Gene3D" id="3.40.50.12580">
    <property type="match status" value="1"/>
</dbReference>
<organism evidence="1 2">
    <name type="scientific">Roseburia zhanii</name>
    <dbReference type="NCBI Taxonomy" id="2763064"/>
    <lineage>
        <taxon>Bacteria</taxon>
        <taxon>Bacillati</taxon>
        <taxon>Bacillota</taxon>
        <taxon>Clostridia</taxon>
        <taxon>Lachnospirales</taxon>
        <taxon>Lachnospiraceae</taxon>
        <taxon>Roseburia</taxon>
    </lineage>
</organism>
<protein>
    <submittedName>
        <fullName evidence="1">CDP-glycerol glycerophosphotransferase family protein</fullName>
    </submittedName>
</protein>
<name>A0A923RUC7_9FIRM</name>
<evidence type="ECO:0000313" key="2">
    <source>
        <dbReference type="Proteomes" id="UP000606720"/>
    </source>
</evidence>
<dbReference type="RefSeq" id="WP_186866084.1">
    <property type="nucleotide sequence ID" value="NZ_JACOPH010000001.1"/>
</dbReference>